<name>A0A016WTR3_9BILA</name>
<dbReference type="Proteomes" id="UP000024635">
    <property type="component" value="Unassembled WGS sequence"/>
</dbReference>
<comment type="caution">
    <text evidence="1">The sequence shown here is derived from an EMBL/GenBank/DDBJ whole genome shotgun (WGS) entry which is preliminary data.</text>
</comment>
<dbReference type="AlphaFoldDB" id="A0A016WTR3"/>
<proteinExistence type="predicted"/>
<protein>
    <submittedName>
        <fullName evidence="1">Uncharacterized protein</fullName>
    </submittedName>
</protein>
<evidence type="ECO:0000313" key="1">
    <source>
        <dbReference type="EMBL" id="EYC43025.1"/>
    </source>
</evidence>
<sequence>MKFHRREYFHKATPIDHLDPDKVMRRGFQSYPFESRWNPFLGRDNFPSNDHHSEIPRNSHGHFTDIRFFSRPPFKFLSSRGGVDYVYLGRGIPQDATRFKHRITGHLTDFD</sequence>
<keyword evidence="2" id="KW-1185">Reference proteome</keyword>
<evidence type="ECO:0000313" key="2">
    <source>
        <dbReference type="Proteomes" id="UP000024635"/>
    </source>
</evidence>
<accession>A0A016WTR3</accession>
<gene>
    <name evidence="1" type="primary">Acey_s0506.g2679</name>
    <name evidence="1" type="ORF">Y032_0506g2679</name>
</gene>
<organism evidence="1 2">
    <name type="scientific">Ancylostoma ceylanicum</name>
    <dbReference type="NCBI Taxonomy" id="53326"/>
    <lineage>
        <taxon>Eukaryota</taxon>
        <taxon>Metazoa</taxon>
        <taxon>Ecdysozoa</taxon>
        <taxon>Nematoda</taxon>
        <taxon>Chromadorea</taxon>
        <taxon>Rhabditida</taxon>
        <taxon>Rhabditina</taxon>
        <taxon>Rhabditomorpha</taxon>
        <taxon>Strongyloidea</taxon>
        <taxon>Ancylostomatidae</taxon>
        <taxon>Ancylostomatinae</taxon>
        <taxon>Ancylostoma</taxon>
    </lineage>
</organism>
<dbReference type="EMBL" id="JARK01000106">
    <property type="protein sequence ID" value="EYC43025.1"/>
    <property type="molecule type" value="Genomic_DNA"/>
</dbReference>
<reference evidence="2" key="1">
    <citation type="journal article" date="2015" name="Nat. Genet.">
        <title>The genome and transcriptome of the zoonotic hookworm Ancylostoma ceylanicum identify infection-specific gene families.</title>
        <authorList>
            <person name="Schwarz E.M."/>
            <person name="Hu Y."/>
            <person name="Antoshechkin I."/>
            <person name="Miller M.M."/>
            <person name="Sternberg P.W."/>
            <person name="Aroian R.V."/>
        </authorList>
    </citation>
    <scope>NUCLEOTIDE SEQUENCE</scope>
    <source>
        <strain evidence="2">HY135</strain>
    </source>
</reference>